<gene>
    <name evidence="6" type="ORF">SAMN04488033_10583</name>
</gene>
<dbReference type="Proteomes" id="UP000199116">
    <property type="component" value="Unassembled WGS sequence"/>
</dbReference>
<dbReference type="SUPFAM" id="SSF48208">
    <property type="entry name" value="Six-hairpin glycosidases"/>
    <property type="match status" value="1"/>
</dbReference>
<dbReference type="Pfam" id="PF16375">
    <property type="entry name" value="DUF4986"/>
    <property type="match status" value="1"/>
</dbReference>
<dbReference type="Pfam" id="PF20736">
    <property type="entry name" value="Glyco_hydro127M"/>
    <property type="match status" value="1"/>
</dbReference>
<dbReference type="PANTHER" id="PTHR31151">
    <property type="entry name" value="PROLINE-TRNA LIGASE (DUF1680)"/>
    <property type="match status" value="1"/>
</dbReference>
<evidence type="ECO:0000313" key="7">
    <source>
        <dbReference type="Proteomes" id="UP000199116"/>
    </source>
</evidence>
<dbReference type="AlphaFoldDB" id="A0A1I2KUY1"/>
<keyword evidence="7" id="KW-1185">Reference proteome</keyword>
<feature type="domain" description="Glycoside hydrolase GH146 substrate-binding" evidence="4">
    <location>
        <begin position="660"/>
        <end position="793"/>
    </location>
</feature>
<dbReference type="InterPro" id="IPR032275">
    <property type="entry name" value="DUF4986"/>
</dbReference>
<feature type="domain" description="Non-reducing end beta-L-arabinofuranosidase-like GH127 middle" evidence="5">
    <location>
        <begin position="429"/>
        <end position="524"/>
    </location>
</feature>
<evidence type="ECO:0000256" key="1">
    <source>
        <dbReference type="SAM" id="MobiDB-lite"/>
    </source>
</evidence>
<dbReference type="InterPro" id="IPR008928">
    <property type="entry name" value="6-hairpin_glycosidase_sf"/>
</dbReference>
<proteinExistence type="predicted"/>
<feature type="domain" description="Non-reducing end beta-L-arabinofuranosidase-like GH127 catalytic" evidence="2">
    <location>
        <begin position="38"/>
        <end position="418"/>
    </location>
</feature>
<feature type="region of interest" description="Disordered" evidence="1">
    <location>
        <begin position="672"/>
        <end position="693"/>
    </location>
</feature>
<dbReference type="GO" id="GO:0005975">
    <property type="term" value="P:carbohydrate metabolic process"/>
    <property type="evidence" value="ECO:0007669"/>
    <property type="project" value="InterPro"/>
</dbReference>
<dbReference type="Pfam" id="PF07944">
    <property type="entry name" value="Beta-AFase-like_GH127_cat"/>
    <property type="match status" value="1"/>
</dbReference>
<feature type="compositionally biased region" description="Polar residues" evidence="1">
    <location>
        <begin position="683"/>
        <end position="692"/>
    </location>
</feature>
<protein>
    <submittedName>
        <fullName evidence="6">Uncharacterized protein</fullName>
    </submittedName>
</protein>
<evidence type="ECO:0000313" key="6">
    <source>
        <dbReference type="EMBL" id="SFF70139.1"/>
    </source>
</evidence>
<evidence type="ECO:0000259" key="3">
    <source>
        <dbReference type="Pfam" id="PF16375"/>
    </source>
</evidence>
<evidence type="ECO:0000259" key="4">
    <source>
        <dbReference type="Pfam" id="PF20620"/>
    </source>
</evidence>
<dbReference type="InterPro" id="IPR049046">
    <property type="entry name" value="Beta-AFase-like_GH127_middle"/>
</dbReference>
<dbReference type="RefSeq" id="WP_218152235.1">
    <property type="nucleotide sequence ID" value="NZ_FOOH01000005.1"/>
</dbReference>
<sequence>MKFSFADLKINLFSLLVCLASTFMFGQQTKLETFKLQDVSLEEGPFRNAMLVDLDYILELNPDKLLAPFLREAGLQPKAESYTNWENSGLDGHIGGHYLTALAQMQASAGSEKADSLLTYSLNELERAQQANANGYIGGVPGSKELWSQISKGKIDAASFSLNGKWVPLYNIHKTYAGLRDAYQIAGKSKAKDMLISFSDWMLQVTSGLSEEQIQELLVSEHGGLNEVFADVAKITGEEKYLELAYKFSHQKLLKPLASNNDILNGMHANTQIPKVIGFETIAGLDDNEDYHTAATYFWDNVVNKRSVAIGGNSVREHFHPTTDFSEMISSEQGPETCNTYNMLRLSEKLFLTNPDEKYIDYYEEALYNHILSSQHPEKGGFVYFTPMRPGHYRVYSQPETSFWCCVGSGIENHGKYNQFIYTHSENELYVNLFIPSTLKWEKQNVEILQQTDFPKEETTNLSIKTKEPKNFILHLRYPSWVKKGQFKIYINEESFAVNQEPGSYVSINRTWENGDKVRVELPMQITAEKLPDGSDYAALKYGPIILGTKTGKEDKKGVFADDSRGGHIADGTQIPISQMPVFLSENLEDLVEKVKKNPGEHLSFSVADGIYPEKFKEQEFIPFYNIHESRYAIYLPLETKESYQKKQKDLKEMEIVERELEANTIDRVVPGEHQPESDHFIQSKNSNTGVHQNRHWRDASGWFSYELEDNAQNASKLQITYYGKDANREFSIYINDEVLVEENFNGEEGDQFFSKEYKLPNNLEYNEEEKITIRFEAKSGSRTAGIYDIRLLKELQ</sequence>
<organism evidence="6 7">
    <name type="scientific">Salegentibacter agarivorans</name>
    <dbReference type="NCBI Taxonomy" id="345907"/>
    <lineage>
        <taxon>Bacteria</taxon>
        <taxon>Pseudomonadati</taxon>
        <taxon>Bacteroidota</taxon>
        <taxon>Flavobacteriia</taxon>
        <taxon>Flavobacteriales</taxon>
        <taxon>Flavobacteriaceae</taxon>
        <taxon>Salegentibacter</taxon>
    </lineage>
</organism>
<name>A0A1I2KUY1_9FLAO</name>
<feature type="domain" description="DUF4986" evidence="3">
    <location>
        <begin position="552"/>
        <end position="635"/>
    </location>
</feature>
<evidence type="ECO:0000259" key="5">
    <source>
        <dbReference type="Pfam" id="PF20736"/>
    </source>
</evidence>
<dbReference type="PANTHER" id="PTHR31151:SF0">
    <property type="entry name" value="PROLINE-TRNA LIGASE (DUF1680)"/>
    <property type="match status" value="1"/>
</dbReference>
<accession>A0A1I2KUY1</accession>
<feature type="compositionally biased region" description="Basic and acidic residues" evidence="1">
    <location>
        <begin position="672"/>
        <end position="682"/>
    </location>
</feature>
<dbReference type="EMBL" id="FOOH01000005">
    <property type="protein sequence ID" value="SFF70139.1"/>
    <property type="molecule type" value="Genomic_DNA"/>
</dbReference>
<dbReference type="InterPro" id="IPR046544">
    <property type="entry name" value="GH146_SB_dom"/>
</dbReference>
<dbReference type="InterPro" id="IPR012878">
    <property type="entry name" value="Beta-AFase-like_GH127_cat"/>
</dbReference>
<reference evidence="7" key="1">
    <citation type="submission" date="2016-10" db="EMBL/GenBank/DDBJ databases">
        <authorList>
            <person name="Varghese N."/>
            <person name="Submissions S."/>
        </authorList>
    </citation>
    <scope>NUCLEOTIDE SEQUENCE [LARGE SCALE GENOMIC DNA]</scope>
    <source>
        <strain evidence="7">DSM 23515</strain>
    </source>
</reference>
<dbReference type="Pfam" id="PF20620">
    <property type="entry name" value="DUF6805"/>
    <property type="match status" value="1"/>
</dbReference>
<evidence type="ECO:0000259" key="2">
    <source>
        <dbReference type="Pfam" id="PF07944"/>
    </source>
</evidence>